<dbReference type="Proteomes" id="UP001156641">
    <property type="component" value="Unassembled WGS sequence"/>
</dbReference>
<proteinExistence type="predicted"/>
<reference evidence="3" key="1">
    <citation type="journal article" date="2019" name="Int. J. Syst. Evol. Microbiol.">
        <title>The Global Catalogue of Microorganisms (GCM) 10K type strain sequencing project: providing services to taxonomists for standard genome sequencing and annotation.</title>
        <authorList>
            <consortium name="The Broad Institute Genomics Platform"/>
            <consortium name="The Broad Institute Genome Sequencing Center for Infectious Disease"/>
            <person name="Wu L."/>
            <person name="Ma J."/>
        </authorList>
    </citation>
    <scope>NUCLEOTIDE SEQUENCE [LARGE SCALE GENOMIC DNA]</scope>
    <source>
        <strain evidence="3">NBRC 112502</strain>
    </source>
</reference>
<feature type="region of interest" description="Disordered" evidence="1">
    <location>
        <begin position="85"/>
        <end position="121"/>
    </location>
</feature>
<sequence>MTDNCQPAEAADEQGAAAFDVAPSINCAEPNIDTLVPAIQAARIFHRTTRTLRNWESRGLLSGVRIGRSLYFKISDIEQLITGGEAAATAPQSPPMSSGGGASLPDGGVYLHTNSGEDGAA</sequence>
<dbReference type="RefSeq" id="WP_284257634.1">
    <property type="nucleotide sequence ID" value="NZ_BSOS01000043.1"/>
</dbReference>
<comment type="caution">
    <text evidence="2">The sequence shown here is derived from an EMBL/GenBank/DDBJ whole genome shotgun (WGS) entry which is preliminary data.</text>
</comment>
<dbReference type="SUPFAM" id="SSF46955">
    <property type="entry name" value="Putative DNA-binding domain"/>
    <property type="match status" value="1"/>
</dbReference>
<organism evidence="2 3">
    <name type="scientific">Acidocella aquatica</name>
    <dbReference type="NCBI Taxonomy" id="1922313"/>
    <lineage>
        <taxon>Bacteria</taxon>
        <taxon>Pseudomonadati</taxon>
        <taxon>Pseudomonadota</taxon>
        <taxon>Alphaproteobacteria</taxon>
        <taxon>Acetobacterales</taxon>
        <taxon>Acidocellaceae</taxon>
        <taxon>Acidocella</taxon>
    </lineage>
</organism>
<evidence type="ECO:0000313" key="3">
    <source>
        <dbReference type="Proteomes" id="UP001156641"/>
    </source>
</evidence>
<dbReference type="EMBL" id="BSOS01000043">
    <property type="protein sequence ID" value="GLR66933.1"/>
    <property type="molecule type" value="Genomic_DNA"/>
</dbReference>
<evidence type="ECO:0000313" key="2">
    <source>
        <dbReference type="EMBL" id="GLR66933.1"/>
    </source>
</evidence>
<feature type="compositionally biased region" description="Polar residues" evidence="1">
    <location>
        <begin position="112"/>
        <end position="121"/>
    </location>
</feature>
<dbReference type="InterPro" id="IPR009061">
    <property type="entry name" value="DNA-bd_dom_put_sf"/>
</dbReference>
<evidence type="ECO:0008006" key="4">
    <source>
        <dbReference type="Google" id="ProtNLM"/>
    </source>
</evidence>
<evidence type="ECO:0000256" key="1">
    <source>
        <dbReference type="SAM" id="MobiDB-lite"/>
    </source>
</evidence>
<name>A0ABQ6A9M6_9PROT</name>
<gene>
    <name evidence="2" type="ORF">GCM10010909_16130</name>
</gene>
<keyword evidence="3" id="KW-1185">Reference proteome</keyword>
<accession>A0ABQ6A9M6</accession>
<protein>
    <recommendedName>
        <fullName evidence="4">Helix-turn-helix domain-containing protein</fullName>
    </recommendedName>
</protein>